<proteinExistence type="predicted"/>
<evidence type="ECO:0000256" key="1">
    <source>
        <dbReference type="SAM" id="Phobius"/>
    </source>
</evidence>
<dbReference type="InterPro" id="IPR001173">
    <property type="entry name" value="Glyco_trans_2-like"/>
</dbReference>
<keyword evidence="1" id="KW-0472">Membrane</keyword>
<dbReference type="EMBL" id="VBOT01000102">
    <property type="protein sequence ID" value="TMQ50316.1"/>
    <property type="molecule type" value="Genomic_DNA"/>
</dbReference>
<accession>A0A538SG21</accession>
<dbReference type="CDD" id="cd02511">
    <property type="entry name" value="Beta4Glucosyltransferase"/>
    <property type="match status" value="1"/>
</dbReference>
<dbReference type="Proteomes" id="UP000320184">
    <property type="component" value="Unassembled WGS sequence"/>
</dbReference>
<name>A0A538SG21_UNCEI</name>
<sequence>MSKVSAIVLTFNEERHIRDCLASLTWCDEIWIADSNSTDRTLDICREFTPNIAQCPRMDFSRLRDWALVNLPVRNAWILFLDSDERITPELAREIPERIGKEPYAGYYIPGRQYFWGKWLRHGEASPYYQLKLFRRDLAHYDGRLVHERTVIDGEVGFLRSQMIHLSRETMEETISKLNKYTTAEALRMYRTGEELYLAASGSHSRRNQVLKAVFKYLPGKPFMKFFYDYVIRQGFRDGYLGFVWAACQGLYVFLCYFKLWELKQGRVSEAEAEARFLK</sequence>
<reference evidence="3 4" key="1">
    <citation type="journal article" date="2019" name="Nat. Microbiol.">
        <title>Mediterranean grassland soil C-N compound turnover is dependent on rainfall and depth, and is mediated by genomically divergent microorganisms.</title>
        <authorList>
            <person name="Diamond S."/>
            <person name="Andeer P.F."/>
            <person name="Li Z."/>
            <person name="Crits-Christoph A."/>
            <person name="Burstein D."/>
            <person name="Anantharaman K."/>
            <person name="Lane K.R."/>
            <person name="Thomas B.C."/>
            <person name="Pan C."/>
            <person name="Northen T.R."/>
            <person name="Banfield J.F."/>
        </authorList>
    </citation>
    <scope>NUCLEOTIDE SEQUENCE [LARGE SCALE GENOMIC DNA]</scope>
    <source>
        <strain evidence="3">WS_3</strain>
    </source>
</reference>
<evidence type="ECO:0000313" key="4">
    <source>
        <dbReference type="Proteomes" id="UP000320184"/>
    </source>
</evidence>
<comment type="caution">
    <text evidence="3">The sequence shown here is derived from an EMBL/GenBank/DDBJ whole genome shotgun (WGS) entry which is preliminary data.</text>
</comment>
<evidence type="ECO:0000313" key="3">
    <source>
        <dbReference type="EMBL" id="TMQ50316.1"/>
    </source>
</evidence>
<dbReference type="AlphaFoldDB" id="A0A538SG21"/>
<dbReference type="SUPFAM" id="SSF53448">
    <property type="entry name" value="Nucleotide-diphospho-sugar transferases"/>
    <property type="match status" value="1"/>
</dbReference>
<evidence type="ECO:0000259" key="2">
    <source>
        <dbReference type="Pfam" id="PF00535"/>
    </source>
</evidence>
<dbReference type="InterPro" id="IPR029044">
    <property type="entry name" value="Nucleotide-diphossugar_trans"/>
</dbReference>
<dbReference type="PANTHER" id="PTHR43630:SF2">
    <property type="entry name" value="GLYCOSYLTRANSFERASE"/>
    <property type="match status" value="1"/>
</dbReference>
<protein>
    <submittedName>
        <fullName evidence="3">Glycosyltransferase family 2 protein</fullName>
    </submittedName>
</protein>
<feature type="domain" description="Glycosyltransferase 2-like" evidence="2">
    <location>
        <begin position="5"/>
        <end position="138"/>
    </location>
</feature>
<gene>
    <name evidence="3" type="ORF">E6K73_08095</name>
</gene>
<dbReference type="Gene3D" id="3.90.550.10">
    <property type="entry name" value="Spore Coat Polysaccharide Biosynthesis Protein SpsA, Chain A"/>
    <property type="match status" value="1"/>
</dbReference>
<keyword evidence="1" id="KW-1133">Transmembrane helix</keyword>
<dbReference type="GO" id="GO:0016740">
    <property type="term" value="F:transferase activity"/>
    <property type="evidence" value="ECO:0007669"/>
    <property type="project" value="UniProtKB-KW"/>
</dbReference>
<keyword evidence="3" id="KW-0808">Transferase</keyword>
<feature type="transmembrane region" description="Helical" evidence="1">
    <location>
        <begin position="240"/>
        <end position="258"/>
    </location>
</feature>
<keyword evidence="1" id="KW-0812">Transmembrane</keyword>
<organism evidence="3 4">
    <name type="scientific">Eiseniibacteriota bacterium</name>
    <dbReference type="NCBI Taxonomy" id="2212470"/>
    <lineage>
        <taxon>Bacteria</taxon>
        <taxon>Candidatus Eiseniibacteriota</taxon>
    </lineage>
</organism>
<dbReference type="PANTHER" id="PTHR43630">
    <property type="entry name" value="POLY-BETA-1,6-N-ACETYL-D-GLUCOSAMINE SYNTHASE"/>
    <property type="match status" value="1"/>
</dbReference>
<dbReference type="Pfam" id="PF00535">
    <property type="entry name" value="Glycos_transf_2"/>
    <property type="match status" value="1"/>
</dbReference>